<dbReference type="InterPro" id="IPR013786">
    <property type="entry name" value="AcylCoA_DH/ox_N"/>
</dbReference>
<evidence type="ECO:0000256" key="4">
    <source>
        <dbReference type="ARBA" id="ARBA00022827"/>
    </source>
</evidence>
<dbReference type="CDD" id="cd00567">
    <property type="entry name" value="ACAD"/>
    <property type="match status" value="1"/>
</dbReference>
<comment type="cofactor">
    <cofactor evidence="1 6">
        <name>FAD</name>
        <dbReference type="ChEBI" id="CHEBI:57692"/>
    </cofactor>
</comment>
<feature type="domain" description="Acyl-CoA dehydrogenase/oxidase C-terminal" evidence="7">
    <location>
        <begin position="229"/>
        <end position="372"/>
    </location>
</feature>
<keyword evidence="3 6" id="KW-0285">Flavoprotein</keyword>
<dbReference type="EC" id="1.-.-.-" evidence="10"/>
<evidence type="ECO:0000313" key="11">
    <source>
        <dbReference type="Proteomes" id="UP001183824"/>
    </source>
</evidence>
<dbReference type="RefSeq" id="WP_311712582.1">
    <property type="nucleotide sequence ID" value="NZ_JAVREZ010000001.1"/>
</dbReference>
<evidence type="ECO:0000256" key="2">
    <source>
        <dbReference type="ARBA" id="ARBA00009347"/>
    </source>
</evidence>
<dbReference type="PANTHER" id="PTHR43884">
    <property type="entry name" value="ACYL-COA DEHYDROGENASE"/>
    <property type="match status" value="1"/>
</dbReference>
<evidence type="ECO:0000256" key="5">
    <source>
        <dbReference type="ARBA" id="ARBA00023002"/>
    </source>
</evidence>
<comment type="caution">
    <text evidence="10">The sequence shown here is derived from an EMBL/GenBank/DDBJ whole genome shotgun (WGS) entry which is preliminary data.</text>
</comment>
<feature type="domain" description="Acyl-CoA dehydrogenase/oxidase N-terminal" evidence="9">
    <location>
        <begin position="6"/>
        <end position="119"/>
    </location>
</feature>
<keyword evidence="11" id="KW-1185">Reference proteome</keyword>
<dbReference type="PANTHER" id="PTHR43884:SF20">
    <property type="entry name" value="ACYL-COA DEHYDROGENASE FADE28"/>
    <property type="match status" value="1"/>
</dbReference>
<comment type="similarity">
    <text evidence="2 6">Belongs to the acyl-CoA dehydrogenase family.</text>
</comment>
<dbReference type="EMBL" id="JAVREZ010000001">
    <property type="protein sequence ID" value="MDT0479199.1"/>
    <property type="molecule type" value="Genomic_DNA"/>
</dbReference>
<evidence type="ECO:0000256" key="1">
    <source>
        <dbReference type="ARBA" id="ARBA00001974"/>
    </source>
</evidence>
<evidence type="ECO:0000259" key="9">
    <source>
        <dbReference type="Pfam" id="PF02771"/>
    </source>
</evidence>
<dbReference type="Proteomes" id="UP001183824">
    <property type="component" value="Unassembled WGS sequence"/>
</dbReference>
<dbReference type="Pfam" id="PF02770">
    <property type="entry name" value="Acyl-CoA_dh_M"/>
    <property type="match status" value="1"/>
</dbReference>
<dbReference type="InterPro" id="IPR006091">
    <property type="entry name" value="Acyl-CoA_Oxase/DH_mid-dom"/>
</dbReference>
<evidence type="ECO:0000259" key="8">
    <source>
        <dbReference type="Pfam" id="PF02770"/>
    </source>
</evidence>
<dbReference type="Gene3D" id="2.40.110.10">
    <property type="entry name" value="Butyryl-CoA Dehydrogenase, subunit A, domain 2"/>
    <property type="match status" value="1"/>
</dbReference>
<organism evidence="10 11">
    <name type="scientific">Streptomyces doebereineriae</name>
    <dbReference type="NCBI Taxonomy" id="3075528"/>
    <lineage>
        <taxon>Bacteria</taxon>
        <taxon>Bacillati</taxon>
        <taxon>Actinomycetota</taxon>
        <taxon>Actinomycetes</taxon>
        <taxon>Kitasatosporales</taxon>
        <taxon>Streptomycetaceae</taxon>
        <taxon>Streptomyces</taxon>
    </lineage>
</organism>
<dbReference type="SUPFAM" id="SSF47203">
    <property type="entry name" value="Acyl-CoA dehydrogenase C-terminal domain-like"/>
    <property type="match status" value="1"/>
</dbReference>
<feature type="domain" description="Acyl-CoA oxidase/dehydrogenase middle" evidence="8">
    <location>
        <begin position="124"/>
        <end position="198"/>
    </location>
</feature>
<evidence type="ECO:0000256" key="3">
    <source>
        <dbReference type="ARBA" id="ARBA00022630"/>
    </source>
</evidence>
<dbReference type="Pfam" id="PF02771">
    <property type="entry name" value="Acyl-CoA_dh_N"/>
    <property type="match status" value="1"/>
</dbReference>
<accession>A0ABU2V1T7</accession>
<dbReference type="InterPro" id="IPR037069">
    <property type="entry name" value="AcylCoA_DH/ox_N_sf"/>
</dbReference>
<name>A0ABU2V1T7_9ACTN</name>
<dbReference type="SUPFAM" id="SSF56645">
    <property type="entry name" value="Acyl-CoA dehydrogenase NM domain-like"/>
    <property type="match status" value="1"/>
</dbReference>
<dbReference type="InterPro" id="IPR009100">
    <property type="entry name" value="AcylCoA_DH/oxidase_NM_dom_sf"/>
</dbReference>
<sequence length="374" mass="39876">MDLTFSEEQDELRKVVRSFLAKHSDEATVRRLAADPRGHDPVVWRRMAGELGLQGLAVPEVYGGSGFGYVDLGIVFEEAGRALLGGPYFATVALAAEALLRCADEQARHDLLPGIASGETVATLALTEDSGRWDEQGIGLTAVQDETGGWRLTGAKTYVPDGHLADLLLVAARTPSGVSLLVVETADTLGLTRTPLPTLDQTRKQARIEFMDTPARLLGPEGTAWPGLERTLATAAVLLSAEQVGGAAAALDAAVEYAKIREQYGRPIGSFQGIKHKCADMLMEIESARSAAYGGLWALDAGDETEIAIAAALAQAFCSEAFTKVAADNIQVHGGIGFTWEHPAHLYFKRAKSSEVLLGTPSYHRELLAARLGI</sequence>
<dbReference type="Gene3D" id="1.20.140.10">
    <property type="entry name" value="Butyryl-CoA Dehydrogenase, subunit A, domain 3"/>
    <property type="match status" value="1"/>
</dbReference>
<dbReference type="Pfam" id="PF00441">
    <property type="entry name" value="Acyl-CoA_dh_1"/>
    <property type="match status" value="1"/>
</dbReference>
<keyword evidence="5 6" id="KW-0560">Oxidoreductase</keyword>
<gene>
    <name evidence="10" type="ORF">RNB18_03165</name>
</gene>
<dbReference type="GO" id="GO:0016491">
    <property type="term" value="F:oxidoreductase activity"/>
    <property type="evidence" value="ECO:0007669"/>
    <property type="project" value="UniProtKB-KW"/>
</dbReference>
<evidence type="ECO:0000313" key="10">
    <source>
        <dbReference type="EMBL" id="MDT0479199.1"/>
    </source>
</evidence>
<dbReference type="InterPro" id="IPR009075">
    <property type="entry name" value="AcylCo_DH/oxidase_C"/>
</dbReference>
<dbReference type="Gene3D" id="1.10.540.10">
    <property type="entry name" value="Acyl-CoA dehydrogenase/oxidase, N-terminal domain"/>
    <property type="match status" value="1"/>
</dbReference>
<dbReference type="InterPro" id="IPR046373">
    <property type="entry name" value="Acyl-CoA_Oxase/DH_mid-dom_sf"/>
</dbReference>
<dbReference type="InterPro" id="IPR036250">
    <property type="entry name" value="AcylCo_DH-like_C"/>
</dbReference>
<protein>
    <submittedName>
        <fullName evidence="10">Acyl-CoA dehydrogenase family protein</fullName>
        <ecNumber evidence="10">1.-.-.-</ecNumber>
    </submittedName>
</protein>
<evidence type="ECO:0000259" key="7">
    <source>
        <dbReference type="Pfam" id="PF00441"/>
    </source>
</evidence>
<evidence type="ECO:0000256" key="6">
    <source>
        <dbReference type="RuleBase" id="RU362125"/>
    </source>
</evidence>
<keyword evidence="4 6" id="KW-0274">FAD</keyword>
<reference evidence="11" key="1">
    <citation type="submission" date="2023-07" db="EMBL/GenBank/DDBJ databases">
        <title>30 novel species of actinomycetes from the DSMZ collection.</title>
        <authorList>
            <person name="Nouioui I."/>
        </authorList>
    </citation>
    <scope>NUCLEOTIDE SEQUENCE [LARGE SCALE GENOMIC DNA]</scope>
    <source>
        <strain evidence="11">DSM 41640</strain>
    </source>
</reference>
<proteinExistence type="inferred from homology"/>